<dbReference type="Proteomes" id="UP000479114">
    <property type="component" value="Chromosome"/>
</dbReference>
<keyword evidence="1" id="KW-0812">Transmembrane</keyword>
<evidence type="ECO:0000313" key="3">
    <source>
        <dbReference type="Proteomes" id="UP000479114"/>
    </source>
</evidence>
<name>A0A6C0NZF6_9BACL</name>
<proteinExistence type="predicted"/>
<keyword evidence="3" id="KW-1185">Reference proteome</keyword>
<keyword evidence="1" id="KW-0472">Membrane</keyword>
<sequence length="56" mass="5818">MHTEEDGQPGSAELPRGRKPSLLMIVLILAVIAAIIASSFALAHALIGGLFHRLGG</sequence>
<feature type="transmembrane region" description="Helical" evidence="1">
    <location>
        <begin position="21"/>
        <end position="47"/>
    </location>
</feature>
<evidence type="ECO:0000313" key="2">
    <source>
        <dbReference type="EMBL" id="QHW31579.1"/>
    </source>
</evidence>
<dbReference type="AlphaFoldDB" id="A0A6C0NZF6"/>
<gene>
    <name evidence="2" type="ORF">GZH47_12505</name>
</gene>
<dbReference type="EMBL" id="CP048286">
    <property type="protein sequence ID" value="QHW31579.1"/>
    <property type="molecule type" value="Genomic_DNA"/>
</dbReference>
<dbReference type="KEGG" id="prz:GZH47_12505"/>
<keyword evidence="1" id="KW-1133">Transmembrane helix</keyword>
<dbReference type="RefSeq" id="WP_162640385.1">
    <property type="nucleotide sequence ID" value="NZ_CP048286.1"/>
</dbReference>
<organism evidence="2 3">
    <name type="scientific">Paenibacillus rhizovicinus</name>
    <dbReference type="NCBI Taxonomy" id="2704463"/>
    <lineage>
        <taxon>Bacteria</taxon>
        <taxon>Bacillati</taxon>
        <taxon>Bacillota</taxon>
        <taxon>Bacilli</taxon>
        <taxon>Bacillales</taxon>
        <taxon>Paenibacillaceae</taxon>
        <taxon>Paenibacillus</taxon>
    </lineage>
</organism>
<accession>A0A6C0NZF6</accession>
<reference evidence="2 3" key="1">
    <citation type="submission" date="2020-02" db="EMBL/GenBank/DDBJ databases">
        <title>Paenibacillus sp. nov., isolated from rhizosphere soil of tomato.</title>
        <authorList>
            <person name="Weon H.-Y."/>
            <person name="Lee S.A."/>
        </authorList>
    </citation>
    <scope>NUCLEOTIDE SEQUENCE [LARGE SCALE GENOMIC DNA]</scope>
    <source>
        <strain evidence="2 3">14171R-81</strain>
    </source>
</reference>
<protein>
    <submittedName>
        <fullName evidence="2">Uncharacterized protein</fullName>
    </submittedName>
</protein>
<evidence type="ECO:0000256" key="1">
    <source>
        <dbReference type="SAM" id="Phobius"/>
    </source>
</evidence>